<reference evidence="2 3" key="2">
    <citation type="submission" date="2015-01" db="EMBL/GenBank/DDBJ databases">
        <title>Complete genome sequence of Pyrinomonas methylaliphatogenes type strain K22T.</title>
        <authorList>
            <person name="Lee K.C.Y."/>
            <person name="Power J.F."/>
            <person name="Dunfield P.F."/>
            <person name="Morgan X.C."/>
            <person name="Huttenhower C."/>
            <person name="Stott M.B."/>
        </authorList>
    </citation>
    <scope>NUCLEOTIDE SEQUENCE [LARGE SCALE GENOMIC DNA]</scope>
    <source>
        <strain evidence="2 3">K22</strain>
    </source>
</reference>
<proteinExistence type="predicted"/>
<keyword evidence="3" id="KW-1185">Reference proteome</keyword>
<dbReference type="RefSeq" id="WP_083437636.1">
    <property type="nucleotide sequence ID" value="NZ_CBXV010000004.1"/>
</dbReference>
<dbReference type="Gene3D" id="3.40.30.10">
    <property type="entry name" value="Glutaredoxin"/>
    <property type="match status" value="1"/>
</dbReference>
<organism evidence="2 3">
    <name type="scientific">Pyrinomonas methylaliphatogenes</name>
    <dbReference type="NCBI Taxonomy" id="454194"/>
    <lineage>
        <taxon>Bacteria</taxon>
        <taxon>Pseudomonadati</taxon>
        <taxon>Acidobacteriota</taxon>
        <taxon>Blastocatellia</taxon>
        <taxon>Blastocatellales</taxon>
        <taxon>Pyrinomonadaceae</taxon>
        <taxon>Pyrinomonas</taxon>
    </lineage>
</organism>
<evidence type="ECO:0000313" key="3">
    <source>
        <dbReference type="Proteomes" id="UP000031518"/>
    </source>
</evidence>
<dbReference type="InterPro" id="IPR036249">
    <property type="entry name" value="Thioredoxin-like_sf"/>
</dbReference>
<feature type="domain" description="Thioredoxin" evidence="1">
    <location>
        <begin position="25"/>
        <end position="176"/>
    </location>
</feature>
<dbReference type="GO" id="GO:0016209">
    <property type="term" value="F:antioxidant activity"/>
    <property type="evidence" value="ECO:0007669"/>
    <property type="project" value="InterPro"/>
</dbReference>
<dbReference type="AlphaFoldDB" id="A0A0B6WYC2"/>
<gene>
    <name evidence="2" type="ORF">PYK22_01138</name>
</gene>
<dbReference type="PROSITE" id="PS51352">
    <property type="entry name" value="THIOREDOXIN_2"/>
    <property type="match status" value="1"/>
</dbReference>
<dbReference type="SUPFAM" id="SSF52833">
    <property type="entry name" value="Thioredoxin-like"/>
    <property type="match status" value="1"/>
</dbReference>
<dbReference type="InterPro" id="IPR050553">
    <property type="entry name" value="Thioredoxin_ResA/DsbE_sf"/>
</dbReference>
<dbReference type="CDD" id="cd02966">
    <property type="entry name" value="TlpA_like_family"/>
    <property type="match status" value="1"/>
</dbReference>
<dbReference type="Proteomes" id="UP000031518">
    <property type="component" value="Unassembled WGS sequence"/>
</dbReference>
<dbReference type="PANTHER" id="PTHR42852:SF13">
    <property type="entry name" value="PROTEIN DIPZ"/>
    <property type="match status" value="1"/>
</dbReference>
<reference evidence="2 3" key="1">
    <citation type="submission" date="2013-12" db="EMBL/GenBank/DDBJ databases">
        <authorList>
            <person name="Stott M."/>
        </authorList>
    </citation>
    <scope>NUCLEOTIDE SEQUENCE [LARGE SCALE GENOMIC DNA]</scope>
    <source>
        <strain evidence="2 3">K22</strain>
    </source>
</reference>
<dbReference type="InterPro" id="IPR000866">
    <property type="entry name" value="AhpC/TSA"/>
</dbReference>
<sequence length="176" mass="19278">MRNERMPNLMRMIILLIALAVFPVATMATGPVEFSFRSLDGRTITSNELRGKVVVLAFGASWLPLSRTQVQGVQRLADDYRNRGVEVFWVSIDSESPKSKNYASDDQLKDFARRYSLTVPVLRDPEGAVSRRLGVDQLPAIVIIDRGGNIAGAPIGGLDPKGDLVGQLAARLESLL</sequence>
<evidence type="ECO:0000313" key="2">
    <source>
        <dbReference type="EMBL" id="CDM65140.1"/>
    </source>
</evidence>
<dbReference type="Pfam" id="PF00578">
    <property type="entry name" value="AhpC-TSA"/>
    <property type="match status" value="1"/>
</dbReference>
<protein>
    <submittedName>
        <fullName evidence="2">Peroxiredoxin</fullName>
    </submittedName>
</protein>
<dbReference type="InterPro" id="IPR013766">
    <property type="entry name" value="Thioredoxin_domain"/>
</dbReference>
<dbReference type="OrthoDB" id="25753at2"/>
<dbReference type="PANTHER" id="PTHR42852">
    <property type="entry name" value="THIOL:DISULFIDE INTERCHANGE PROTEIN DSBE"/>
    <property type="match status" value="1"/>
</dbReference>
<name>A0A0B6WYC2_9BACT</name>
<accession>A0A0B6WYC2</accession>
<dbReference type="STRING" id="454194.PYK22_01138"/>
<dbReference type="GO" id="GO:0016491">
    <property type="term" value="F:oxidoreductase activity"/>
    <property type="evidence" value="ECO:0007669"/>
    <property type="project" value="InterPro"/>
</dbReference>
<dbReference type="EMBL" id="CBXV010000004">
    <property type="protein sequence ID" value="CDM65140.1"/>
    <property type="molecule type" value="Genomic_DNA"/>
</dbReference>
<evidence type="ECO:0000259" key="1">
    <source>
        <dbReference type="PROSITE" id="PS51352"/>
    </source>
</evidence>